<feature type="repeat" description="ANK" evidence="3">
    <location>
        <begin position="52"/>
        <end position="84"/>
    </location>
</feature>
<keyword evidence="1" id="KW-0677">Repeat</keyword>
<dbReference type="InterPro" id="IPR002110">
    <property type="entry name" value="Ankyrin_rpt"/>
</dbReference>
<evidence type="ECO:0000256" key="2">
    <source>
        <dbReference type="ARBA" id="ARBA00023043"/>
    </source>
</evidence>
<keyword evidence="2 3" id="KW-0040">ANK repeat</keyword>
<gene>
    <name evidence="4" type="ORF">JOF43_002246</name>
</gene>
<comment type="caution">
    <text evidence="4">The sequence shown here is derived from an EMBL/GenBank/DDBJ whole genome shotgun (WGS) entry which is preliminary data.</text>
</comment>
<evidence type="ECO:0000256" key="1">
    <source>
        <dbReference type="ARBA" id="ARBA00022737"/>
    </source>
</evidence>
<evidence type="ECO:0000256" key="3">
    <source>
        <dbReference type="PROSITE-ProRule" id="PRU00023"/>
    </source>
</evidence>
<dbReference type="SUPFAM" id="SSF48403">
    <property type="entry name" value="Ankyrin repeat"/>
    <property type="match status" value="1"/>
</dbReference>
<reference evidence="4 5" key="1">
    <citation type="submission" date="2021-03" db="EMBL/GenBank/DDBJ databases">
        <title>Sequencing the genomes of 1000 actinobacteria strains.</title>
        <authorList>
            <person name="Klenk H.-P."/>
        </authorList>
    </citation>
    <scope>NUCLEOTIDE SEQUENCE [LARGE SCALE GENOMIC DNA]</scope>
    <source>
        <strain evidence="4 5">DSM 14566</strain>
    </source>
</reference>
<protein>
    <submittedName>
        <fullName evidence="4">Ankyrin repeat protein</fullName>
    </submittedName>
</protein>
<accession>A0ABS4X1F2</accession>
<dbReference type="InterPro" id="IPR036770">
    <property type="entry name" value="Ankyrin_rpt-contain_sf"/>
</dbReference>
<dbReference type="Pfam" id="PF12796">
    <property type="entry name" value="Ank_2"/>
    <property type="match status" value="1"/>
</dbReference>
<name>A0ABS4X1F2_9MICO</name>
<dbReference type="RefSeq" id="WP_342592154.1">
    <property type="nucleotide sequence ID" value="NZ_BAAAJW010000003.1"/>
</dbReference>
<proteinExistence type="predicted"/>
<keyword evidence="5" id="KW-1185">Reference proteome</keyword>
<evidence type="ECO:0000313" key="5">
    <source>
        <dbReference type="Proteomes" id="UP001519290"/>
    </source>
</evidence>
<dbReference type="SMART" id="SM00248">
    <property type="entry name" value="ANK"/>
    <property type="match status" value="3"/>
</dbReference>
<dbReference type="PANTHER" id="PTHR24171:SF8">
    <property type="entry name" value="BRCA1-ASSOCIATED RING DOMAIN PROTEIN 1"/>
    <property type="match status" value="1"/>
</dbReference>
<evidence type="ECO:0000313" key="4">
    <source>
        <dbReference type="EMBL" id="MBP2382289.1"/>
    </source>
</evidence>
<dbReference type="PANTHER" id="PTHR24171">
    <property type="entry name" value="ANKYRIN REPEAT DOMAIN-CONTAINING PROTEIN 39-RELATED"/>
    <property type="match status" value="1"/>
</dbReference>
<dbReference type="PROSITE" id="PS50088">
    <property type="entry name" value="ANK_REPEAT"/>
    <property type="match status" value="2"/>
</dbReference>
<dbReference type="Proteomes" id="UP001519290">
    <property type="component" value="Unassembled WGS sequence"/>
</dbReference>
<sequence>MNEDTRPQPTAAEDEAVIALATTMLEAARSGDADTLLSLIDQGAPVNLRDGGGNSSLMLAAYHGHATLVRELAARGGDVDLTNDRGQSPLAGVAFKGTADVARELLEAGADPDLGTPSAAETAQYFEREEITALIAQARRTEG</sequence>
<organism evidence="4 5">
    <name type="scientific">Brachybacterium sacelli</name>
    <dbReference type="NCBI Taxonomy" id="173364"/>
    <lineage>
        <taxon>Bacteria</taxon>
        <taxon>Bacillati</taxon>
        <taxon>Actinomycetota</taxon>
        <taxon>Actinomycetes</taxon>
        <taxon>Micrococcales</taxon>
        <taxon>Dermabacteraceae</taxon>
        <taxon>Brachybacterium</taxon>
    </lineage>
</organism>
<dbReference type="PROSITE" id="PS50297">
    <property type="entry name" value="ANK_REP_REGION"/>
    <property type="match status" value="2"/>
</dbReference>
<feature type="repeat" description="ANK" evidence="3">
    <location>
        <begin position="85"/>
        <end position="117"/>
    </location>
</feature>
<dbReference type="Gene3D" id="1.25.40.20">
    <property type="entry name" value="Ankyrin repeat-containing domain"/>
    <property type="match status" value="1"/>
</dbReference>
<dbReference type="EMBL" id="JAGIOD010000001">
    <property type="protein sequence ID" value="MBP2382289.1"/>
    <property type="molecule type" value="Genomic_DNA"/>
</dbReference>